<dbReference type="Gene3D" id="3.10.450.60">
    <property type="match status" value="1"/>
</dbReference>
<dbReference type="InterPro" id="IPR013819">
    <property type="entry name" value="LipOase_C"/>
</dbReference>
<comment type="catalytic activity">
    <reaction evidence="1">
        <text>(9Z,12Z)-octadecadienoate + O2 = (11S)-hydroperoxy-(9Z,12Z)-octadecadienoate</text>
        <dbReference type="Rhea" id="RHEA:18993"/>
        <dbReference type="ChEBI" id="CHEBI:15379"/>
        <dbReference type="ChEBI" id="CHEBI:30245"/>
        <dbReference type="ChEBI" id="CHEBI:57467"/>
        <dbReference type="EC" id="1.13.11.45"/>
    </reaction>
</comment>
<dbReference type="GO" id="GO:0043651">
    <property type="term" value="P:linoleic acid metabolic process"/>
    <property type="evidence" value="ECO:0007669"/>
    <property type="project" value="UniProtKB-ARBA"/>
</dbReference>
<evidence type="ECO:0000256" key="9">
    <source>
        <dbReference type="SAM" id="MobiDB-lite"/>
    </source>
</evidence>
<keyword evidence="5" id="KW-0479">Metal-binding</keyword>
<dbReference type="InterPro" id="IPR036226">
    <property type="entry name" value="LipOase_C_sf"/>
</dbReference>
<evidence type="ECO:0000256" key="5">
    <source>
        <dbReference type="ARBA" id="ARBA00022723"/>
    </source>
</evidence>
<accession>A0A136INP4</accession>
<evidence type="ECO:0000259" key="10">
    <source>
        <dbReference type="PROSITE" id="PS51393"/>
    </source>
</evidence>
<dbReference type="PANTHER" id="PTHR11771">
    <property type="entry name" value="LIPOXYGENASE"/>
    <property type="match status" value="1"/>
</dbReference>
<evidence type="ECO:0000256" key="4">
    <source>
        <dbReference type="ARBA" id="ARBA00021175"/>
    </source>
</evidence>
<evidence type="ECO:0000256" key="3">
    <source>
        <dbReference type="ARBA" id="ARBA00013178"/>
    </source>
</evidence>
<keyword evidence="7" id="KW-0560">Oxidoreductase</keyword>
<evidence type="ECO:0000313" key="12">
    <source>
        <dbReference type="Proteomes" id="UP000070501"/>
    </source>
</evidence>
<dbReference type="Pfam" id="PF00305">
    <property type="entry name" value="Lipoxygenase"/>
    <property type="match status" value="1"/>
</dbReference>
<feature type="region of interest" description="Disordered" evidence="9">
    <location>
        <begin position="171"/>
        <end position="198"/>
    </location>
</feature>
<evidence type="ECO:0000256" key="1">
    <source>
        <dbReference type="ARBA" id="ARBA00000366"/>
    </source>
</evidence>
<keyword evidence="12" id="KW-1185">Reference proteome</keyword>
<organism evidence="11 12">
    <name type="scientific">Microdochium bolleyi</name>
    <dbReference type="NCBI Taxonomy" id="196109"/>
    <lineage>
        <taxon>Eukaryota</taxon>
        <taxon>Fungi</taxon>
        <taxon>Dikarya</taxon>
        <taxon>Ascomycota</taxon>
        <taxon>Pezizomycotina</taxon>
        <taxon>Sordariomycetes</taxon>
        <taxon>Xylariomycetidae</taxon>
        <taxon>Xylariales</taxon>
        <taxon>Microdochiaceae</taxon>
        <taxon>Microdochium</taxon>
    </lineage>
</organism>
<evidence type="ECO:0000256" key="2">
    <source>
        <dbReference type="ARBA" id="ARBA00001936"/>
    </source>
</evidence>
<evidence type="ECO:0000313" key="11">
    <source>
        <dbReference type="EMBL" id="KXJ86478.1"/>
    </source>
</evidence>
<dbReference type="EC" id="1.13.11.45" evidence="3"/>
<dbReference type="STRING" id="196109.A0A136INP4"/>
<dbReference type="GO" id="GO:0034440">
    <property type="term" value="P:lipid oxidation"/>
    <property type="evidence" value="ECO:0007669"/>
    <property type="project" value="InterPro"/>
</dbReference>
<dbReference type="Proteomes" id="UP000070501">
    <property type="component" value="Unassembled WGS sequence"/>
</dbReference>
<name>A0A136INP4_9PEZI</name>
<dbReference type="SUPFAM" id="SSF48484">
    <property type="entry name" value="Lipoxigenase"/>
    <property type="match status" value="1"/>
</dbReference>
<protein>
    <recommendedName>
        <fullName evidence="4">Manganese lipoxygenase</fullName>
        <ecNumber evidence="3">1.13.11.45</ecNumber>
    </recommendedName>
</protein>
<evidence type="ECO:0000256" key="7">
    <source>
        <dbReference type="ARBA" id="ARBA00023002"/>
    </source>
</evidence>
<dbReference type="Gene3D" id="1.20.245.10">
    <property type="entry name" value="Lipoxygenase-1, Domain 5"/>
    <property type="match status" value="1"/>
</dbReference>
<keyword evidence="6" id="KW-0223">Dioxygenase</keyword>
<dbReference type="AlphaFoldDB" id="A0A136INP4"/>
<gene>
    <name evidence="11" type="ORF">Micbo1qcDRAFT_126301</name>
</gene>
<dbReference type="GO" id="GO:0050584">
    <property type="term" value="F:linoleate 11-lipoxygenase activity"/>
    <property type="evidence" value="ECO:0007669"/>
    <property type="project" value="UniProtKB-EC"/>
</dbReference>
<sequence>MATAVHKLASILKNSNDQRVQQDDLTVFDKGLFLAELKRQKIALKTNKDGSTSDSFLAKRALSQGTYKGTRLAGLELYKCFEEAMAAHYNSEGFETMFPVQRTLQQKRDLYEWSNPAVDFYPPHLLTKKDVPIPGSDKDGTIFDPTEQAFVTQIAAAFTYIIPEKISERGTPFEGPTIADTEAYNRDPSHRSPPTDIMNGRNIGELADWYSDRRFAQQQLSGVNPCTIEKAPADRIRAFAAEASKQGNTGMQTLLDQGKDIYMQDYSFFREAVGYTNGEPFVNVVPADLSDPKKPVFTKRFASAPIGLFQLHDDGRLHPLAITIDYKGSMDKSVTIFNRRLGPDDKAVVAEKVDWPWRYAKTVLQAADWARHEIAVHLVDTHMIEEAIIVATNRTVPDDHILYELLSPHWFRTLSLNKGARELLVPAVIARLAGFGPALQPGVDTNVYKMVRYSFDKFDFQGKYIPNDLQKRGFNVTAEENTEKLRNYPYATNMYVLWGVLRDFVKTVLSIRYKSDADVKNDPTIASWCKEIQEKGTIKTFPTITTLDQLIDAATMCIHIASPQHTAINYLQNYYYNYVPSKPPALCTPLPQDLQSLKAITEKDLTAALPIGSLDAKWKDWLLAAQLPELLSFKVEDQYNLLTYAKTLYEINHKRSAAECKTDLRPDVLACAGAKLYGRLIALKAVFETNSAFQTVGNIEYNVMDPNTTAVSILL</sequence>
<dbReference type="InParanoid" id="A0A136INP4"/>
<reference evidence="12" key="1">
    <citation type="submission" date="2016-02" db="EMBL/GenBank/DDBJ databases">
        <title>Draft genome sequence of Microdochium bolleyi, a fungal endophyte of beachgrass.</title>
        <authorList>
            <consortium name="DOE Joint Genome Institute"/>
            <person name="David A.S."/>
            <person name="May G."/>
            <person name="Haridas S."/>
            <person name="Lim J."/>
            <person name="Wang M."/>
            <person name="Labutti K."/>
            <person name="Lipzen A."/>
            <person name="Barry K."/>
            <person name="Grigoriev I.V."/>
        </authorList>
    </citation>
    <scope>NUCLEOTIDE SEQUENCE [LARGE SCALE GENOMIC DNA]</scope>
    <source>
        <strain evidence="12">J235TASD1</strain>
    </source>
</reference>
<dbReference type="EMBL" id="KQ964268">
    <property type="protein sequence ID" value="KXJ86478.1"/>
    <property type="molecule type" value="Genomic_DNA"/>
</dbReference>
<evidence type="ECO:0000256" key="6">
    <source>
        <dbReference type="ARBA" id="ARBA00022964"/>
    </source>
</evidence>
<comment type="cofactor">
    <cofactor evidence="2">
        <name>Mn(2+)</name>
        <dbReference type="ChEBI" id="CHEBI:29035"/>
    </cofactor>
</comment>
<evidence type="ECO:0000256" key="8">
    <source>
        <dbReference type="ARBA" id="ARBA00023211"/>
    </source>
</evidence>
<dbReference type="GO" id="GO:0046872">
    <property type="term" value="F:metal ion binding"/>
    <property type="evidence" value="ECO:0007669"/>
    <property type="project" value="UniProtKB-KW"/>
</dbReference>
<dbReference type="PROSITE" id="PS51393">
    <property type="entry name" value="LIPOXYGENASE_3"/>
    <property type="match status" value="1"/>
</dbReference>
<dbReference type="InterPro" id="IPR000907">
    <property type="entry name" value="LipOase"/>
</dbReference>
<proteinExistence type="predicted"/>
<dbReference type="OrthoDB" id="407298at2759"/>
<feature type="domain" description="Lipoxygenase" evidence="10">
    <location>
        <begin position="84"/>
        <end position="591"/>
    </location>
</feature>
<keyword evidence="8" id="KW-0464">Manganese</keyword>